<dbReference type="InterPro" id="IPR009215">
    <property type="entry name" value="TIM-br_IGPS-like"/>
</dbReference>
<reference evidence="2 3" key="1">
    <citation type="journal article" date="2017" name="ISME J.">
        <title>Energy and carbon metabolisms in a deep terrestrial subsurface fluid microbial community.</title>
        <authorList>
            <person name="Momper L."/>
            <person name="Jungbluth S.P."/>
            <person name="Lee M.D."/>
            <person name="Amend J.P."/>
        </authorList>
    </citation>
    <scope>NUCLEOTIDE SEQUENCE [LARGE SCALE GENOMIC DNA]</scope>
    <source>
        <strain evidence="2">SURF_5</strain>
    </source>
</reference>
<dbReference type="Proteomes" id="UP000265882">
    <property type="component" value="Unassembled WGS sequence"/>
</dbReference>
<accession>A0A3A4P0M1</accession>
<protein>
    <submittedName>
        <fullName evidence="2">Phosphoenolpyruvate hydrolase family protein</fullName>
    </submittedName>
</protein>
<organism evidence="2 3">
    <name type="scientific">Abyssobacteria bacterium (strain SURF_5)</name>
    <dbReference type="NCBI Taxonomy" id="2093360"/>
    <lineage>
        <taxon>Bacteria</taxon>
        <taxon>Pseudomonadati</taxon>
        <taxon>Candidatus Hydrogenedentota</taxon>
        <taxon>Candidatus Abyssobacteria</taxon>
    </lineage>
</organism>
<comment type="caution">
    <text evidence="2">The sequence shown here is derived from an EMBL/GenBank/DDBJ whole genome shotgun (WGS) entry which is preliminary data.</text>
</comment>
<sequence>MSRQEILNRLNHEIGAKKPIFGAGCSAGIIAKCAEVGQADLIIVYSTGKTRMMGLPTTIIGPSNSITLEMADELMNVVKNVPIIAGVEANDIYCLDLEKSVERFLNKGFSGVINFPTVGLYENLIEGGMALRKFTEYMAPGYGVEQWGWPREVEMIRLLRSRDVFTMAYVFIPSDAADMARAGVDVICVHVGPTMGGLAGFKEIEDLDALLGKAQETIEAARRERSDVICLMHGGPFADPQSTAVIYERTDAQGFVGASAVERTPIERAVIETCRGFKDHRIGGRK</sequence>
<name>A0A3A4P0M1_ABYX5</name>
<dbReference type="AlphaFoldDB" id="A0A3A4P0M1"/>
<dbReference type="InterPro" id="IPR051353">
    <property type="entry name" value="Tobamovirus_resist_UPF0261"/>
</dbReference>
<dbReference type="GO" id="GO:0016787">
    <property type="term" value="F:hydrolase activity"/>
    <property type="evidence" value="ECO:0007669"/>
    <property type="project" value="UniProtKB-KW"/>
</dbReference>
<evidence type="ECO:0000313" key="3">
    <source>
        <dbReference type="Proteomes" id="UP000265882"/>
    </source>
</evidence>
<dbReference type="Gene3D" id="3.20.20.70">
    <property type="entry name" value="Aldolase class I"/>
    <property type="match status" value="1"/>
</dbReference>
<evidence type="ECO:0000259" key="1">
    <source>
        <dbReference type="Pfam" id="PF09370"/>
    </source>
</evidence>
<keyword evidence="2" id="KW-0670">Pyruvate</keyword>
<keyword evidence="2" id="KW-0378">Hydrolase</keyword>
<evidence type="ECO:0000313" key="2">
    <source>
        <dbReference type="EMBL" id="RJP21391.1"/>
    </source>
</evidence>
<proteinExistence type="predicted"/>
<dbReference type="SUPFAM" id="SSF51621">
    <property type="entry name" value="Phosphoenolpyruvate/pyruvate domain"/>
    <property type="match status" value="1"/>
</dbReference>
<dbReference type="InterPro" id="IPR015813">
    <property type="entry name" value="Pyrv/PenolPyrv_kinase-like_dom"/>
</dbReference>
<dbReference type="PANTHER" id="PTHR31862">
    <property type="entry name" value="UPF0261 DOMAIN PROTEIN (AFU_ORTHOLOGUE AFUA_1G10120)"/>
    <property type="match status" value="1"/>
</dbReference>
<dbReference type="PIRSF" id="PIRSF034452">
    <property type="entry name" value="TIM-br_sig_trnsd"/>
    <property type="match status" value="1"/>
</dbReference>
<dbReference type="PANTHER" id="PTHR31862:SF1">
    <property type="entry name" value="UPF0261 DOMAIN PROTEIN (AFU_ORTHOLOGUE AFUA_1G10120)"/>
    <property type="match status" value="1"/>
</dbReference>
<dbReference type="EMBL" id="QZKU01000068">
    <property type="protein sequence ID" value="RJP21391.1"/>
    <property type="molecule type" value="Genomic_DNA"/>
</dbReference>
<feature type="domain" description="TIM-barrel" evidence="1">
    <location>
        <begin position="5"/>
        <end position="279"/>
    </location>
</feature>
<gene>
    <name evidence="2" type="ORF">C4520_09960</name>
</gene>
<dbReference type="Pfam" id="PF09370">
    <property type="entry name" value="PEP_hydrolase"/>
    <property type="match status" value="1"/>
</dbReference>
<dbReference type="InterPro" id="IPR013785">
    <property type="entry name" value="Aldolase_TIM"/>
</dbReference>